<dbReference type="AlphaFoldDB" id="A0A1C3E3X1"/>
<gene>
    <name evidence="9" type="ORF">A6X21_13785</name>
</gene>
<feature type="transmembrane region" description="Helical" evidence="8">
    <location>
        <begin position="239"/>
        <end position="259"/>
    </location>
</feature>
<evidence type="ECO:0000256" key="1">
    <source>
        <dbReference type="ARBA" id="ARBA00004651"/>
    </source>
</evidence>
<dbReference type="PANTHER" id="PTHR42865:SF7">
    <property type="entry name" value="PROTON_GLUTAMATE-ASPARTATE SYMPORTER"/>
    <property type="match status" value="1"/>
</dbReference>
<dbReference type="Proteomes" id="UP000094828">
    <property type="component" value="Unassembled WGS sequence"/>
</dbReference>
<feature type="transmembrane region" description="Helical" evidence="8">
    <location>
        <begin position="79"/>
        <end position="101"/>
    </location>
</feature>
<feature type="transmembrane region" description="Helical" evidence="8">
    <location>
        <begin position="407"/>
        <end position="428"/>
    </location>
</feature>
<dbReference type="STRING" id="1841610.A6X21_13785"/>
<dbReference type="OrthoDB" id="9768885at2"/>
<evidence type="ECO:0000256" key="8">
    <source>
        <dbReference type="SAM" id="Phobius"/>
    </source>
</evidence>
<sequence length="488" mass="51389">MTSPAESVNAAKPEHHSESGSHWRILIGLLVGIVAGLLLYYATLVLVPAADRAAPNLFQSRVLFWSQAAVYWAEGFGKLFLRLMFMIVLPLVFSALTLAVVEIGDLKKLGSMGLRTLGFTAILSVSAVLIGLTLVNTFQPGKAISEEQRIALSEKYSTDAEKRVKQSQQTKPIRDVLIDLFPENPLQEMVGAVDGSSKGDGMLAVMVFALVCGMAFTTNPQQAAGFIGWLEGLQLVSSVVINFAMKLAPVGAGCLVFAITSTLGFDILRVLASFVLTAIAGLALHLFVTYSIVLIVFARMSPMTFFRGSAEALLTAFGTSSSSATLPTAMRVATDDLGFPPRVSNFVLTVGATGNQNGTALFEGVVVLFLAQVMGVELSLAQQIQVVLMSVLAGIGTAGVPGGSLPLIVVVMQSVGIPGSAIGIIMGVDRILDMSRTTVNVAGDLVIAACVTESERKIEARNLLASQRPENPAASVATTKPEDEASPS</sequence>
<dbReference type="InterPro" id="IPR036458">
    <property type="entry name" value="Na:dicarbo_symporter_sf"/>
</dbReference>
<feature type="transmembrane region" description="Helical" evidence="8">
    <location>
        <begin position="113"/>
        <end position="135"/>
    </location>
</feature>
<evidence type="ECO:0000256" key="3">
    <source>
        <dbReference type="ARBA" id="ARBA00022475"/>
    </source>
</evidence>
<keyword evidence="3" id="KW-1003">Cell membrane</keyword>
<accession>A0A1C3E3X1</accession>
<keyword evidence="4 8" id="KW-0812">Transmembrane</keyword>
<dbReference type="Pfam" id="PF00375">
    <property type="entry name" value="SDF"/>
    <property type="match status" value="1"/>
</dbReference>
<comment type="caution">
    <text evidence="9">The sequence shown here is derived from an EMBL/GenBank/DDBJ whole genome shotgun (WGS) entry which is preliminary data.</text>
</comment>
<dbReference type="PRINTS" id="PR00173">
    <property type="entry name" value="EDTRNSPORT"/>
</dbReference>
<comment type="subcellular location">
    <subcellularLocation>
        <location evidence="1">Cell membrane</location>
        <topology evidence="1">Multi-pass membrane protein</topology>
    </subcellularLocation>
</comment>
<evidence type="ECO:0000313" key="9">
    <source>
        <dbReference type="EMBL" id="ODA27945.1"/>
    </source>
</evidence>
<evidence type="ECO:0000256" key="5">
    <source>
        <dbReference type="ARBA" id="ARBA00022989"/>
    </source>
</evidence>
<protein>
    <submittedName>
        <fullName evidence="9">Sodium:dicarboxylate symporter</fullName>
    </submittedName>
</protein>
<feature type="transmembrane region" description="Helical" evidence="8">
    <location>
        <begin position="271"/>
        <end position="297"/>
    </location>
</feature>
<dbReference type="PANTHER" id="PTHR42865">
    <property type="entry name" value="PROTON/GLUTAMATE-ASPARTATE SYMPORTER"/>
    <property type="match status" value="1"/>
</dbReference>
<dbReference type="InterPro" id="IPR001991">
    <property type="entry name" value="Na-dicarboxylate_symporter"/>
</dbReference>
<evidence type="ECO:0000313" key="10">
    <source>
        <dbReference type="Proteomes" id="UP000094828"/>
    </source>
</evidence>
<keyword evidence="10" id="KW-1185">Reference proteome</keyword>
<dbReference type="Gene3D" id="1.10.3860.10">
    <property type="entry name" value="Sodium:dicarboxylate symporter"/>
    <property type="match status" value="1"/>
</dbReference>
<dbReference type="GO" id="GO:0015293">
    <property type="term" value="F:symporter activity"/>
    <property type="evidence" value="ECO:0007669"/>
    <property type="project" value="UniProtKB-KW"/>
</dbReference>
<name>A0A1C3E3X1_9PLAN</name>
<keyword evidence="5 8" id="KW-1133">Transmembrane helix</keyword>
<dbReference type="GO" id="GO:0005886">
    <property type="term" value="C:plasma membrane"/>
    <property type="evidence" value="ECO:0007669"/>
    <property type="project" value="UniProtKB-SubCell"/>
</dbReference>
<feature type="region of interest" description="Disordered" evidence="7">
    <location>
        <begin position="462"/>
        <end position="488"/>
    </location>
</feature>
<feature type="transmembrane region" description="Helical" evidence="8">
    <location>
        <begin position="25"/>
        <end position="47"/>
    </location>
</feature>
<keyword evidence="2" id="KW-0813">Transport</keyword>
<evidence type="ECO:0000256" key="2">
    <source>
        <dbReference type="ARBA" id="ARBA00022448"/>
    </source>
</evidence>
<evidence type="ECO:0000256" key="4">
    <source>
        <dbReference type="ARBA" id="ARBA00022692"/>
    </source>
</evidence>
<dbReference type="SUPFAM" id="SSF118215">
    <property type="entry name" value="Proton glutamate symport protein"/>
    <property type="match status" value="1"/>
</dbReference>
<dbReference type="RefSeq" id="WP_068852911.1">
    <property type="nucleotide sequence ID" value="NZ_LYDR01000158.1"/>
</dbReference>
<keyword evidence="6 8" id="KW-0472">Membrane</keyword>
<evidence type="ECO:0000256" key="7">
    <source>
        <dbReference type="SAM" id="MobiDB-lite"/>
    </source>
</evidence>
<proteinExistence type="predicted"/>
<dbReference type="EMBL" id="LYDR01000158">
    <property type="protein sequence ID" value="ODA27945.1"/>
    <property type="molecule type" value="Genomic_DNA"/>
</dbReference>
<dbReference type="GO" id="GO:0006835">
    <property type="term" value="P:dicarboxylic acid transport"/>
    <property type="evidence" value="ECO:0007669"/>
    <property type="project" value="TreeGrafter"/>
</dbReference>
<organism evidence="9 10">
    <name type="scientific">Planctopirus hydrillae</name>
    <dbReference type="NCBI Taxonomy" id="1841610"/>
    <lineage>
        <taxon>Bacteria</taxon>
        <taxon>Pseudomonadati</taxon>
        <taxon>Planctomycetota</taxon>
        <taxon>Planctomycetia</taxon>
        <taxon>Planctomycetales</taxon>
        <taxon>Planctomycetaceae</taxon>
        <taxon>Planctopirus</taxon>
    </lineage>
</organism>
<reference evidence="9 10" key="1">
    <citation type="submission" date="2016-05" db="EMBL/GenBank/DDBJ databases">
        <title>Genomic and physiological characterization of Planctopirus sp. isolated from fresh water lake.</title>
        <authorList>
            <person name="Subhash Y."/>
            <person name="Ramana C."/>
        </authorList>
    </citation>
    <scope>NUCLEOTIDE SEQUENCE [LARGE SCALE GENOMIC DNA]</scope>
    <source>
        <strain evidence="9 10">JC280</strain>
    </source>
</reference>
<evidence type="ECO:0000256" key="6">
    <source>
        <dbReference type="ARBA" id="ARBA00023136"/>
    </source>
</evidence>